<protein>
    <submittedName>
        <fullName evidence="3">Ion transport domain-containing protein</fullName>
    </submittedName>
</protein>
<dbReference type="Proteomes" id="UP000036681">
    <property type="component" value="Unplaced"/>
</dbReference>
<name>A0A0M3IMT3_ASCLU</name>
<keyword evidence="1" id="KW-0812">Transmembrane</keyword>
<dbReference type="WBParaSite" id="ALUE_0002006101-mRNA-1">
    <property type="protein sequence ID" value="ALUE_0002006101-mRNA-1"/>
    <property type="gene ID" value="ALUE_0002006101"/>
</dbReference>
<proteinExistence type="predicted"/>
<sequence length="63" mass="7358">MEFIITIGKLQKSLISIFIILLLTSTIVYTVSEFVPLEHPLKWLKFFYLSLFDISLSLMDFSI</sequence>
<reference evidence="3" key="1">
    <citation type="submission" date="2017-02" db="UniProtKB">
        <authorList>
            <consortium name="WormBaseParasite"/>
        </authorList>
    </citation>
    <scope>IDENTIFICATION</scope>
</reference>
<evidence type="ECO:0000313" key="2">
    <source>
        <dbReference type="Proteomes" id="UP000036681"/>
    </source>
</evidence>
<dbReference type="AlphaFoldDB" id="A0A0M3IMT3"/>
<keyword evidence="1" id="KW-1133">Transmembrane helix</keyword>
<evidence type="ECO:0000256" key="1">
    <source>
        <dbReference type="SAM" id="Phobius"/>
    </source>
</evidence>
<feature type="transmembrane region" description="Helical" evidence="1">
    <location>
        <begin position="12"/>
        <end position="31"/>
    </location>
</feature>
<keyword evidence="1" id="KW-0472">Membrane</keyword>
<accession>A0A0M3IMT3</accession>
<organism evidence="2 3">
    <name type="scientific">Ascaris lumbricoides</name>
    <name type="common">Giant roundworm</name>
    <dbReference type="NCBI Taxonomy" id="6252"/>
    <lineage>
        <taxon>Eukaryota</taxon>
        <taxon>Metazoa</taxon>
        <taxon>Ecdysozoa</taxon>
        <taxon>Nematoda</taxon>
        <taxon>Chromadorea</taxon>
        <taxon>Rhabditida</taxon>
        <taxon>Spirurina</taxon>
        <taxon>Ascaridomorpha</taxon>
        <taxon>Ascaridoidea</taxon>
        <taxon>Ascarididae</taxon>
        <taxon>Ascaris</taxon>
    </lineage>
</organism>
<keyword evidence="2" id="KW-1185">Reference proteome</keyword>
<evidence type="ECO:0000313" key="3">
    <source>
        <dbReference type="WBParaSite" id="ALUE_0002006101-mRNA-1"/>
    </source>
</evidence>